<dbReference type="Proteomes" id="UP000801492">
    <property type="component" value="Unassembled WGS sequence"/>
</dbReference>
<gene>
    <name evidence="1" type="ORF">ILUMI_23725</name>
</gene>
<keyword evidence="2" id="KW-1185">Reference proteome</keyword>
<reference evidence="1" key="1">
    <citation type="submission" date="2019-08" db="EMBL/GenBank/DDBJ databases">
        <title>The genome of the North American firefly Photinus pyralis.</title>
        <authorList>
            <consortium name="Photinus pyralis genome working group"/>
            <person name="Fallon T.R."/>
            <person name="Sander Lower S.E."/>
            <person name="Weng J.-K."/>
        </authorList>
    </citation>
    <scope>NUCLEOTIDE SEQUENCE</scope>
    <source>
        <strain evidence="1">TRF0915ILg1</strain>
        <tissue evidence="1">Whole body</tissue>
    </source>
</reference>
<comment type="caution">
    <text evidence="1">The sequence shown here is derived from an EMBL/GenBank/DDBJ whole genome shotgun (WGS) entry which is preliminary data.</text>
</comment>
<accession>A0A8K0C895</accession>
<protein>
    <submittedName>
        <fullName evidence="1">Uncharacterized protein</fullName>
    </submittedName>
</protein>
<sequence length="66" mass="7652">MTRKDFDPKVIEEFEEQHPVGIPLSYILRYSQSHSRQAREVVSADVRLRLYQHASKSVGERHNAGT</sequence>
<name>A0A8K0C895_IGNLU</name>
<proteinExistence type="predicted"/>
<organism evidence="1 2">
    <name type="scientific">Ignelater luminosus</name>
    <name type="common">Cucubano</name>
    <name type="synonym">Pyrophorus luminosus</name>
    <dbReference type="NCBI Taxonomy" id="2038154"/>
    <lineage>
        <taxon>Eukaryota</taxon>
        <taxon>Metazoa</taxon>
        <taxon>Ecdysozoa</taxon>
        <taxon>Arthropoda</taxon>
        <taxon>Hexapoda</taxon>
        <taxon>Insecta</taxon>
        <taxon>Pterygota</taxon>
        <taxon>Neoptera</taxon>
        <taxon>Endopterygota</taxon>
        <taxon>Coleoptera</taxon>
        <taxon>Polyphaga</taxon>
        <taxon>Elateriformia</taxon>
        <taxon>Elateroidea</taxon>
        <taxon>Elateridae</taxon>
        <taxon>Agrypninae</taxon>
        <taxon>Pyrophorini</taxon>
        <taxon>Ignelater</taxon>
    </lineage>
</organism>
<dbReference type="AlphaFoldDB" id="A0A8K0C895"/>
<evidence type="ECO:0000313" key="2">
    <source>
        <dbReference type="Proteomes" id="UP000801492"/>
    </source>
</evidence>
<evidence type="ECO:0000313" key="1">
    <source>
        <dbReference type="EMBL" id="KAF2882443.1"/>
    </source>
</evidence>
<dbReference type="EMBL" id="VTPC01090616">
    <property type="protein sequence ID" value="KAF2882443.1"/>
    <property type="molecule type" value="Genomic_DNA"/>
</dbReference>